<dbReference type="EMBL" id="BBLT01000008">
    <property type="protein sequence ID" value="GAL86541.1"/>
    <property type="molecule type" value="Genomic_DNA"/>
</dbReference>
<sequence length="300" mass="35008">MYLGKFNMGIIINPKDKARTFKMIRVFFLFLLCSNVYGQIDTSKISITNRTYYEYTFSNQDEDEYDYDDYGYDEDEYEVEYENDSDNELEQDQANYDSVLLDLKEIFYPIVKTPNKTLDKFINNTIKDRIGINEFKGSSEKLTLNFEGVDRPSEFYMTYVLNFKNSRYLSFTFSTDEYSGGGSGSAHDQIALTFDLVKSKTLLLKDIVKDQYDTDVYNISITQLKKAVPTLFGEYGEIDNPQLFHFVSTLNFPVAIKKEGVVIYWNLNWGARSAAEEVIIRFDQYSHIFKNDFLKTVKSK</sequence>
<dbReference type="Proteomes" id="UP000030185">
    <property type="component" value="Unassembled WGS sequence"/>
</dbReference>
<evidence type="ECO:0000313" key="1">
    <source>
        <dbReference type="EMBL" id="GAL86541.1"/>
    </source>
</evidence>
<accession>A0A098LHS9</accession>
<evidence type="ECO:0008006" key="3">
    <source>
        <dbReference type="Google" id="ProtNLM"/>
    </source>
</evidence>
<dbReference type="Gene3D" id="3.30.565.40">
    <property type="entry name" value="Fervidobacterium nodosum Rt17-B1 like"/>
    <property type="match status" value="1"/>
</dbReference>
<reference evidence="1 2" key="1">
    <citation type="submission" date="2014-09" db="EMBL/GenBank/DDBJ databases">
        <title>Sporocytophaga myxococcoides PG-01 genome sequencing.</title>
        <authorList>
            <person name="Liu L."/>
            <person name="Gao P.J."/>
            <person name="Chen G.J."/>
            <person name="Wang L.S."/>
        </authorList>
    </citation>
    <scope>NUCLEOTIDE SEQUENCE [LARGE SCALE GENOMIC DNA]</scope>
    <source>
        <strain evidence="1 2">PG-01</strain>
    </source>
</reference>
<organism evidence="1 2">
    <name type="scientific">Sporocytophaga myxococcoides</name>
    <dbReference type="NCBI Taxonomy" id="153721"/>
    <lineage>
        <taxon>Bacteria</taxon>
        <taxon>Pseudomonadati</taxon>
        <taxon>Bacteroidota</taxon>
        <taxon>Cytophagia</taxon>
        <taxon>Cytophagales</taxon>
        <taxon>Cytophagaceae</taxon>
        <taxon>Sporocytophaga</taxon>
    </lineage>
</organism>
<proteinExistence type="predicted"/>
<comment type="caution">
    <text evidence="1">The sequence shown here is derived from an EMBL/GenBank/DDBJ whole genome shotgun (WGS) entry which is preliminary data.</text>
</comment>
<gene>
    <name evidence="1" type="ORF">MYP_3771</name>
</gene>
<dbReference type="AlphaFoldDB" id="A0A098LHS9"/>
<protein>
    <recommendedName>
        <fullName evidence="3">DUF3298 domain-containing protein</fullName>
    </recommendedName>
</protein>
<name>A0A098LHS9_9BACT</name>
<keyword evidence="2" id="KW-1185">Reference proteome</keyword>
<dbReference type="STRING" id="153721.MYP_3771"/>
<evidence type="ECO:0000313" key="2">
    <source>
        <dbReference type="Proteomes" id="UP000030185"/>
    </source>
</evidence>